<evidence type="ECO:0000313" key="2">
    <source>
        <dbReference type="Proteomes" id="UP000887116"/>
    </source>
</evidence>
<proteinExistence type="predicted"/>
<dbReference type="OrthoDB" id="10443927at2759"/>
<accession>A0A8X6FWJ2</accession>
<reference evidence="1" key="1">
    <citation type="submission" date="2020-07" db="EMBL/GenBank/DDBJ databases">
        <title>Multicomponent nature underlies the extraordinary mechanical properties of spider dragline silk.</title>
        <authorList>
            <person name="Kono N."/>
            <person name="Nakamura H."/>
            <person name="Mori M."/>
            <person name="Yoshida Y."/>
            <person name="Ohtoshi R."/>
            <person name="Malay A.D."/>
            <person name="Moran D.A.P."/>
            <person name="Tomita M."/>
            <person name="Numata K."/>
            <person name="Arakawa K."/>
        </authorList>
    </citation>
    <scope>NUCLEOTIDE SEQUENCE</scope>
</reference>
<dbReference type="EMBL" id="BMAO01013435">
    <property type="protein sequence ID" value="GFQ88889.1"/>
    <property type="molecule type" value="Genomic_DNA"/>
</dbReference>
<evidence type="ECO:0000313" key="1">
    <source>
        <dbReference type="EMBL" id="GFQ88889.1"/>
    </source>
</evidence>
<gene>
    <name evidence="1" type="ORF">TNCT_498821</name>
</gene>
<comment type="caution">
    <text evidence="1">The sequence shown here is derived from an EMBL/GenBank/DDBJ whole genome shotgun (WGS) entry which is preliminary data.</text>
</comment>
<dbReference type="Proteomes" id="UP000887116">
    <property type="component" value="Unassembled WGS sequence"/>
</dbReference>
<protein>
    <submittedName>
        <fullName evidence="1">Uncharacterized protein</fullName>
    </submittedName>
</protein>
<sequence length="84" mass="9595">MTPYPTVYPKGLWHIFRGTWKSRVKTMGKTSRPLFALRFKTTIAAWPMGQQGFQKWEIGLPLFRASNPTVFSSTSSGFRVISLL</sequence>
<organism evidence="1 2">
    <name type="scientific">Trichonephila clavata</name>
    <name type="common">Joro spider</name>
    <name type="synonym">Nephila clavata</name>
    <dbReference type="NCBI Taxonomy" id="2740835"/>
    <lineage>
        <taxon>Eukaryota</taxon>
        <taxon>Metazoa</taxon>
        <taxon>Ecdysozoa</taxon>
        <taxon>Arthropoda</taxon>
        <taxon>Chelicerata</taxon>
        <taxon>Arachnida</taxon>
        <taxon>Araneae</taxon>
        <taxon>Araneomorphae</taxon>
        <taxon>Entelegynae</taxon>
        <taxon>Araneoidea</taxon>
        <taxon>Nephilidae</taxon>
        <taxon>Trichonephila</taxon>
    </lineage>
</organism>
<name>A0A8X6FWJ2_TRICU</name>
<keyword evidence="2" id="KW-1185">Reference proteome</keyword>
<dbReference type="AlphaFoldDB" id="A0A8X6FWJ2"/>